<comment type="catalytic activity">
    <reaction evidence="19">
        <text>dTDP + GTP = dTTP + GDP</text>
        <dbReference type="Rhea" id="RHEA:79867"/>
        <dbReference type="ChEBI" id="CHEBI:37565"/>
        <dbReference type="ChEBI" id="CHEBI:37568"/>
        <dbReference type="ChEBI" id="CHEBI:58189"/>
        <dbReference type="ChEBI" id="CHEBI:58369"/>
    </reaction>
</comment>
<evidence type="ECO:0000256" key="18">
    <source>
        <dbReference type="ARBA" id="ARBA00048564"/>
    </source>
</evidence>
<comment type="catalytic activity">
    <reaction evidence="20">
        <text>dGDP + ATP = dGTP + ADP</text>
        <dbReference type="Rhea" id="RHEA:27690"/>
        <dbReference type="ChEBI" id="CHEBI:30616"/>
        <dbReference type="ChEBI" id="CHEBI:58595"/>
        <dbReference type="ChEBI" id="CHEBI:61429"/>
        <dbReference type="ChEBI" id="CHEBI:456216"/>
        <dbReference type="EC" id="2.7.4.6"/>
    </reaction>
</comment>
<dbReference type="SUPFAM" id="SSF81301">
    <property type="entry name" value="Nucleotidyltransferase"/>
    <property type="match status" value="1"/>
</dbReference>
<dbReference type="Gene3D" id="3.30.460.10">
    <property type="entry name" value="Beta Polymerase, domain 2"/>
    <property type="match status" value="1"/>
</dbReference>
<dbReference type="CDD" id="cd01428">
    <property type="entry name" value="ADK"/>
    <property type="match status" value="4"/>
</dbReference>
<dbReference type="RefSeq" id="XP_019634115.1">
    <property type="nucleotide sequence ID" value="XM_019778556.1"/>
</dbReference>
<dbReference type="FunFam" id="3.40.50.300:FF:000315">
    <property type="entry name" value="Adenylate kinase 1"/>
    <property type="match status" value="4"/>
</dbReference>
<comment type="catalytic activity">
    <reaction evidence="3">
        <text>a ribonucleoside 5'-diphosphate + ATP = a ribonucleoside 5'-triphosphate + ADP</text>
        <dbReference type="Rhea" id="RHEA:18113"/>
        <dbReference type="ChEBI" id="CHEBI:30616"/>
        <dbReference type="ChEBI" id="CHEBI:57930"/>
        <dbReference type="ChEBI" id="CHEBI:61557"/>
        <dbReference type="ChEBI" id="CHEBI:456216"/>
        <dbReference type="EC" id="2.7.4.6"/>
    </reaction>
</comment>
<evidence type="ECO:0000313" key="26">
    <source>
        <dbReference type="RefSeq" id="XP_019634115.1"/>
    </source>
</evidence>
<evidence type="ECO:0000256" key="3">
    <source>
        <dbReference type="ARBA" id="ARBA00000937"/>
    </source>
</evidence>
<keyword evidence="9" id="KW-0067">ATP-binding</keyword>
<evidence type="ECO:0000256" key="19">
    <source>
        <dbReference type="ARBA" id="ARBA00048620"/>
    </source>
</evidence>
<comment type="catalytic activity">
    <reaction evidence="2">
        <text>AMP + ATP = 2 ADP</text>
        <dbReference type="Rhea" id="RHEA:12973"/>
        <dbReference type="ChEBI" id="CHEBI:30616"/>
        <dbReference type="ChEBI" id="CHEBI:456215"/>
        <dbReference type="ChEBI" id="CHEBI:456216"/>
        <dbReference type="EC" id="2.7.4.3"/>
    </reaction>
</comment>
<dbReference type="InterPro" id="IPR000850">
    <property type="entry name" value="Adenylat/UMP-CMP_kin"/>
</dbReference>
<dbReference type="GO" id="GO:0004550">
    <property type="term" value="F:nucleoside diphosphate kinase activity"/>
    <property type="evidence" value="ECO:0007669"/>
    <property type="project" value="UniProtKB-EC"/>
</dbReference>
<dbReference type="InterPro" id="IPR033690">
    <property type="entry name" value="Adenylat_kinase_CS"/>
</dbReference>
<dbReference type="Gene3D" id="1.10.1410.20">
    <property type="entry name" value="2'-5'-oligoadenylate synthetase 1, domain 2"/>
    <property type="match status" value="1"/>
</dbReference>
<dbReference type="PANTHER" id="PTHR23359">
    <property type="entry name" value="NUCLEOTIDE KINASE"/>
    <property type="match status" value="1"/>
</dbReference>
<protein>
    <submittedName>
        <fullName evidence="26">Uncharacterized protein LOC109477353 isoform X1</fullName>
    </submittedName>
</protein>
<comment type="subcellular location">
    <subcellularLocation>
        <location evidence="4">Cytoplasm</location>
    </subcellularLocation>
</comment>
<dbReference type="PROSITE" id="PS50152">
    <property type="entry name" value="25A_SYNTH_3"/>
    <property type="match status" value="1"/>
</dbReference>
<dbReference type="InterPro" id="IPR018952">
    <property type="entry name" value="2-5-oligoAdlate_synth_1_dom2/C"/>
</dbReference>
<dbReference type="AlphaFoldDB" id="A0A6P4YXN8"/>
<comment type="catalytic activity">
    <reaction evidence="17">
        <text>dATP + AMP = dADP + ADP</text>
        <dbReference type="Rhea" id="RHEA:79899"/>
        <dbReference type="ChEBI" id="CHEBI:57667"/>
        <dbReference type="ChEBI" id="CHEBI:61404"/>
        <dbReference type="ChEBI" id="CHEBI:456215"/>
        <dbReference type="ChEBI" id="CHEBI:456216"/>
    </reaction>
</comment>
<evidence type="ECO:0000256" key="21">
    <source>
        <dbReference type="ARBA" id="ARBA00048824"/>
    </source>
</evidence>
<evidence type="ECO:0000256" key="13">
    <source>
        <dbReference type="ARBA" id="ARBA00045110"/>
    </source>
</evidence>
<dbReference type="SUPFAM" id="SSF81631">
    <property type="entry name" value="PAP/OAS1 substrate-binding domain"/>
    <property type="match status" value="1"/>
</dbReference>
<comment type="catalytic activity">
    <reaction evidence="11">
        <text>dCDP + GTP = dCTP + GDP</text>
        <dbReference type="Rhea" id="RHEA:79875"/>
        <dbReference type="ChEBI" id="CHEBI:37565"/>
        <dbReference type="ChEBI" id="CHEBI:58189"/>
        <dbReference type="ChEBI" id="CHEBI:58593"/>
        <dbReference type="ChEBI" id="CHEBI:61481"/>
    </reaction>
</comment>
<evidence type="ECO:0000256" key="7">
    <source>
        <dbReference type="ARBA" id="ARBA00022741"/>
    </source>
</evidence>
<evidence type="ECO:0000256" key="10">
    <source>
        <dbReference type="ARBA" id="ARBA00045073"/>
    </source>
</evidence>
<comment type="catalytic activity">
    <reaction evidence="12">
        <text>a ribonucleoside 5'-phosphate + ATP = a ribonucleoside 5'-diphosphate + ADP</text>
        <dbReference type="Rhea" id="RHEA:24036"/>
        <dbReference type="ChEBI" id="CHEBI:30616"/>
        <dbReference type="ChEBI" id="CHEBI:57930"/>
        <dbReference type="ChEBI" id="CHEBI:58043"/>
        <dbReference type="ChEBI" id="CHEBI:456216"/>
        <dbReference type="EC" id="2.7.4.4"/>
    </reaction>
</comment>
<evidence type="ECO:0000256" key="9">
    <source>
        <dbReference type="ARBA" id="ARBA00022840"/>
    </source>
</evidence>
<dbReference type="GO" id="GO:0046034">
    <property type="term" value="P:ATP metabolic process"/>
    <property type="evidence" value="ECO:0007669"/>
    <property type="project" value="InterPro"/>
</dbReference>
<evidence type="ECO:0000256" key="2">
    <source>
        <dbReference type="ARBA" id="ARBA00000582"/>
    </source>
</evidence>
<evidence type="ECO:0000256" key="16">
    <source>
        <dbReference type="ARBA" id="ARBA00047439"/>
    </source>
</evidence>
<feature type="region of interest" description="Disordered" evidence="23">
    <location>
        <begin position="1"/>
        <end position="22"/>
    </location>
</feature>
<keyword evidence="7" id="KW-0547">Nucleotide-binding</keyword>
<dbReference type="InterPro" id="IPR027417">
    <property type="entry name" value="P-loop_NTPase"/>
</dbReference>
<evidence type="ECO:0000256" key="22">
    <source>
        <dbReference type="ARBA" id="ARBA00048851"/>
    </source>
</evidence>
<evidence type="ECO:0000256" key="8">
    <source>
        <dbReference type="ARBA" id="ARBA00022777"/>
    </source>
</evidence>
<keyword evidence="8" id="KW-0418">Kinase</keyword>
<evidence type="ECO:0000256" key="4">
    <source>
        <dbReference type="ARBA" id="ARBA00004496"/>
    </source>
</evidence>
<comment type="catalytic activity">
    <reaction evidence="16">
        <text>GTP + UDP = UTP + GDP</text>
        <dbReference type="Rhea" id="RHEA:79863"/>
        <dbReference type="ChEBI" id="CHEBI:37565"/>
        <dbReference type="ChEBI" id="CHEBI:46398"/>
        <dbReference type="ChEBI" id="CHEBI:58189"/>
        <dbReference type="ChEBI" id="CHEBI:58223"/>
    </reaction>
</comment>
<accession>A0A6P4YXN8</accession>
<evidence type="ECO:0000256" key="14">
    <source>
        <dbReference type="ARBA" id="ARBA00045111"/>
    </source>
</evidence>
<dbReference type="GO" id="GO:0005737">
    <property type="term" value="C:cytoplasm"/>
    <property type="evidence" value="ECO:0007669"/>
    <property type="project" value="UniProtKB-SubCell"/>
</dbReference>
<dbReference type="InterPro" id="IPR006267">
    <property type="entry name" value="AK1/5"/>
</dbReference>
<comment type="catalytic activity">
    <reaction evidence="13">
        <text>dAMP + dATP = 2 dADP</text>
        <dbReference type="Rhea" id="RHEA:78311"/>
        <dbReference type="ChEBI" id="CHEBI:57667"/>
        <dbReference type="ChEBI" id="CHEBI:58245"/>
        <dbReference type="ChEBI" id="CHEBI:61404"/>
    </reaction>
</comment>
<name>A0A6P4YXN8_BRABE</name>
<evidence type="ECO:0000313" key="25">
    <source>
        <dbReference type="Proteomes" id="UP000515135"/>
    </source>
</evidence>
<dbReference type="HAMAP" id="MF_00235">
    <property type="entry name" value="Adenylate_kinase_Adk"/>
    <property type="match status" value="4"/>
</dbReference>
<comment type="catalytic activity">
    <reaction evidence="15">
        <text>UDP + ATP = UTP + ADP</text>
        <dbReference type="Rhea" id="RHEA:25098"/>
        <dbReference type="ChEBI" id="CHEBI:30616"/>
        <dbReference type="ChEBI" id="CHEBI:46398"/>
        <dbReference type="ChEBI" id="CHEBI:58223"/>
        <dbReference type="ChEBI" id="CHEBI:456216"/>
        <dbReference type="EC" id="2.7.4.6"/>
    </reaction>
</comment>
<comment type="catalytic activity">
    <reaction evidence="21">
        <text>dAMP + ATP = dADP + ADP</text>
        <dbReference type="Rhea" id="RHEA:23100"/>
        <dbReference type="ChEBI" id="CHEBI:30616"/>
        <dbReference type="ChEBI" id="CHEBI:57667"/>
        <dbReference type="ChEBI" id="CHEBI:58245"/>
        <dbReference type="ChEBI" id="CHEBI:456216"/>
    </reaction>
</comment>
<keyword evidence="6" id="KW-0808">Transferase</keyword>
<comment type="catalytic activity">
    <reaction evidence="22">
        <text>thiamine diphosphate + ADP = thiamine triphosphate + AMP</text>
        <dbReference type="Rhea" id="RHEA:69180"/>
        <dbReference type="ChEBI" id="CHEBI:58937"/>
        <dbReference type="ChEBI" id="CHEBI:58938"/>
        <dbReference type="ChEBI" id="CHEBI:456215"/>
        <dbReference type="ChEBI" id="CHEBI:456216"/>
    </reaction>
</comment>
<dbReference type="SUPFAM" id="SSF52540">
    <property type="entry name" value="P-loop containing nucleoside triphosphate hydrolases"/>
    <property type="match status" value="4"/>
</dbReference>
<comment type="catalytic activity">
    <reaction evidence="10">
        <text>dADP + GTP = dATP + GDP</text>
        <dbReference type="Rhea" id="RHEA:79871"/>
        <dbReference type="ChEBI" id="CHEBI:37565"/>
        <dbReference type="ChEBI" id="CHEBI:57667"/>
        <dbReference type="ChEBI" id="CHEBI:58189"/>
        <dbReference type="ChEBI" id="CHEBI:61404"/>
    </reaction>
</comment>
<dbReference type="NCBIfam" id="TIGR01360">
    <property type="entry name" value="aden_kin_iso1"/>
    <property type="match status" value="4"/>
</dbReference>
<dbReference type="GO" id="GO:0005524">
    <property type="term" value="F:ATP binding"/>
    <property type="evidence" value="ECO:0007669"/>
    <property type="project" value="UniProtKB-KW"/>
</dbReference>
<comment type="catalytic activity">
    <reaction evidence="18">
        <text>GDP + ATP = GTP + ADP</text>
        <dbReference type="Rhea" id="RHEA:27686"/>
        <dbReference type="ChEBI" id="CHEBI:30616"/>
        <dbReference type="ChEBI" id="CHEBI:37565"/>
        <dbReference type="ChEBI" id="CHEBI:58189"/>
        <dbReference type="ChEBI" id="CHEBI:456216"/>
        <dbReference type="EC" id="2.7.4.6"/>
    </reaction>
</comment>
<dbReference type="Proteomes" id="UP000515135">
    <property type="component" value="Unplaced"/>
</dbReference>
<evidence type="ECO:0000256" key="15">
    <source>
        <dbReference type="ARBA" id="ARBA00047390"/>
    </source>
</evidence>
<dbReference type="Pfam" id="PF10421">
    <property type="entry name" value="OAS1_C"/>
    <property type="match status" value="1"/>
</dbReference>
<evidence type="ECO:0000256" key="5">
    <source>
        <dbReference type="ARBA" id="ARBA00022490"/>
    </source>
</evidence>
<evidence type="ECO:0000256" key="11">
    <source>
        <dbReference type="ARBA" id="ARBA00045094"/>
    </source>
</evidence>
<evidence type="ECO:0000256" key="1">
    <source>
        <dbReference type="ARBA" id="ARBA00000082"/>
    </source>
</evidence>
<dbReference type="Pfam" id="PF00406">
    <property type="entry name" value="ADK"/>
    <property type="match status" value="4"/>
</dbReference>
<evidence type="ECO:0000256" key="20">
    <source>
        <dbReference type="ARBA" id="ARBA00048759"/>
    </source>
</evidence>
<comment type="catalytic activity">
    <reaction evidence="1">
        <text>a 2'-deoxyribonucleoside 5'-diphosphate + ATP = a 2'-deoxyribonucleoside 5'-triphosphate + ADP</text>
        <dbReference type="Rhea" id="RHEA:44640"/>
        <dbReference type="ChEBI" id="CHEBI:30616"/>
        <dbReference type="ChEBI" id="CHEBI:61560"/>
        <dbReference type="ChEBI" id="CHEBI:73316"/>
        <dbReference type="ChEBI" id="CHEBI:456216"/>
        <dbReference type="EC" id="2.7.4.6"/>
    </reaction>
</comment>
<gene>
    <name evidence="26" type="primary">LOC109477353</name>
</gene>
<dbReference type="GeneID" id="109477353"/>
<feature type="domain" description="2'-5'-oligoadenylate synthetase 1" evidence="24">
    <location>
        <begin position="1041"/>
        <end position="1115"/>
    </location>
</feature>
<dbReference type="InterPro" id="IPR043519">
    <property type="entry name" value="NT_sf"/>
</dbReference>
<evidence type="ECO:0000256" key="6">
    <source>
        <dbReference type="ARBA" id="ARBA00022679"/>
    </source>
</evidence>
<sequence>MPPKFGAKKPEAAKPAAAAKPEAAASEKLKGKKIIFIVGGPGCGKGTQCDKIVQKYGYTHLSTGDLLRDEVKSGSARGKKLTEIMEQGKLVPMETVLELLKDAMIARADKSNGYLIDGYPREVKQGTAFESTIRECNTVLYFECAAKTMTERLLGRAKTSGRADDNEATIKKRLDTFYSATEPVVKFYEDKKKLRRINAERDVEAIFADVVAALDPAAAKLKDKKVIFIVGGPGCGKGTQCDKIVQKYGYTHLSTGDLLRDEVNSGSERGQKLTNIMVQGKLVPMETVLELVKDAMVARADKSNGFLIDGYPREVRQGTEFESKIRECDKVLYFECAAQTMTERLLGRAKTSGRADDNEETIKKRLDTFYSATEPVVQFYQDKGKLCRINAERSVDAIFADVVSALGAPPVSAATKLKGKKIIFVVGGPGCGKGTQCDKIVQKYGYTHLSTGDLLRDEVKSGSARGKKLTEIMEQGKLVPMETVLELLKDAMVARADKSNGYLIDGYPREVKQGTEFESTIRECDTVLYFECAAKTMTERLLGRAKTSGRADDNEATIKKRLDTFYTATEPLVKYYGDKKKLNRINAERTVDVIFQDVVKALGAPPASPGQEKLQGKRVIFVVGGPGCGKGTQCDKIVAKYGYTHLSTGDLLRDEVKSGSARGKKLTEIMEQGKLVPMETVLELLKDAMIARADKSKGFLIDGYPREIRQGTEFESNIRPCDIVLYFECSAQTMTERLLGRAKTSGRADDNEATIKKRLDTFYSVTEPLVAHYEKQGKLRRINAQREVTAIFADVVAAITAMEAAPAKAPWGWMHEGLPDIGNAQGSTIHVPRPTPTEPTASTFVINVLKDLSTRTMATQHWSKTRASTLEEIDVETYRSKRRWRSLLHSQRQEQVDEPLYQKIDVNSLLGDCQPDAETQDCFIKLVPRIIAFLESSLPFDVTKVLVGGSYGYDTLVKSRNDVDLYVFSKELPKAGHVMWLPSAMKAVEALIRDCNKGQIPECTDFNTTKYFVRFTCQGIEFTVYLTHDWESERAGGYTRLYDESMRQRNSENRRMYSWAAARRQRQFILDQEEDVRDVIKVVKHWRNGVDWADSSRRPSSYLLSLLVVKAYQNAQVIKGVNIRPPPIDEEGFFMRDPDPVVPENPLEFPTMAETLSAFIALVKDLDRAMTRLSWNKFYEPPSFRIEHMTTLPVVQDPANPAINVAEFLGTWASFHTETMLWAQKLGL</sequence>
<evidence type="ECO:0000256" key="12">
    <source>
        <dbReference type="ARBA" id="ARBA00045096"/>
    </source>
</evidence>
<organism evidence="25 26">
    <name type="scientific">Branchiostoma belcheri</name>
    <name type="common">Amphioxus</name>
    <dbReference type="NCBI Taxonomy" id="7741"/>
    <lineage>
        <taxon>Eukaryota</taxon>
        <taxon>Metazoa</taxon>
        <taxon>Chordata</taxon>
        <taxon>Cephalochordata</taxon>
        <taxon>Leptocardii</taxon>
        <taxon>Amphioxiformes</taxon>
        <taxon>Branchiostomatidae</taxon>
        <taxon>Branchiostoma</taxon>
    </lineage>
</organism>
<dbReference type="PROSITE" id="PS00113">
    <property type="entry name" value="ADENYLATE_KINASE"/>
    <property type="match status" value="4"/>
</dbReference>
<feature type="compositionally biased region" description="Low complexity" evidence="23">
    <location>
        <begin position="13"/>
        <end position="22"/>
    </location>
</feature>
<evidence type="ECO:0000256" key="23">
    <source>
        <dbReference type="SAM" id="MobiDB-lite"/>
    </source>
</evidence>
<evidence type="ECO:0000259" key="24">
    <source>
        <dbReference type="Pfam" id="PF10421"/>
    </source>
</evidence>
<reference evidence="26" key="1">
    <citation type="submission" date="2025-08" db="UniProtKB">
        <authorList>
            <consortium name="RefSeq"/>
        </authorList>
    </citation>
    <scope>IDENTIFICATION</scope>
    <source>
        <tissue evidence="26">Gonad</tissue>
    </source>
</reference>
<keyword evidence="25" id="KW-1185">Reference proteome</keyword>
<dbReference type="PRINTS" id="PR00094">
    <property type="entry name" value="ADENYLTKNASE"/>
</dbReference>
<comment type="catalytic activity">
    <reaction evidence="14">
        <text>CDP + GTP = CTP + GDP</text>
        <dbReference type="Rhea" id="RHEA:79859"/>
        <dbReference type="ChEBI" id="CHEBI:37563"/>
        <dbReference type="ChEBI" id="CHEBI:37565"/>
        <dbReference type="ChEBI" id="CHEBI:58069"/>
        <dbReference type="ChEBI" id="CHEBI:58189"/>
    </reaction>
</comment>
<evidence type="ECO:0000256" key="17">
    <source>
        <dbReference type="ARBA" id="ARBA00047801"/>
    </source>
</evidence>
<dbReference type="Gene3D" id="3.40.50.300">
    <property type="entry name" value="P-loop containing nucleotide triphosphate hydrolases"/>
    <property type="match status" value="4"/>
</dbReference>
<dbReference type="OrthoDB" id="442176at2759"/>
<dbReference type="KEGG" id="bbel:109477353"/>
<keyword evidence="5" id="KW-0963">Cytoplasm</keyword>
<proteinExistence type="inferred from homology"/>
<dbReference type="GO" id="GO:0004017">
    <property type="term" value="F:AMP kinase activity"/>
    <property type="evidence" value="ECO:0007669"/>
    <property type="project" value="UniProtKB-EC"/>
</dbReference>